<name>A0A5B7DG22_PORTR</name>
<reference evidence="1 2" key="1">
    <citation type="submission" date="2019-05" db="EMBL/GenBank/DDBJ databases">
        <title>Another draft genome of Portunus trituberculatus and its Hox gene families provides insights of decapod evolution.</title>
        <authorList>
            <person name="Jeong J.-H."/>
            <person name="Song I."/>
            <person name="Kim S."/>
            <person name="Choi T."/>
            <person name="Kim D."/>
            <person name="Ryu S."/>
            <person name="Kim W."/>
        </authorList>
    </citation>
    <scope>NUCLEOTIDE SEQUENCE [LARGE SCALE GENOMIC DNA]</scope>
    <source>
        <tissue evidence="1">Muscle</tissue>
    </source>
</reference>
<proteinExistence type="predicted"/>
<protein>
    <submittedName>
        <fullName evidence="1">Uncharacterized protein</fullName>
    </submittedName>
</protein>
<accession>A0A5B7DG22</accession>
<organism evidence="1 2">
    <name type="scientific">Portunus trituberculatus</name>
    <name type="common">Swimming crab</name>
    <name type="synonym">Neptunus trituberculatus</name>
    <dbReference type="NCBI Taxonomy" id="210409"/>
    <lineage>
        <taxon>Eukaryota</taxon>
        <taxon>Metazoa</taxon>
        <taxon>Ecdysozoa</taxon>
        <taxon>Arthropoda</taxon>
        <taxon>Crustacea</taxon>
        <taxon>Multicrustacea</taxon>
        <taxon>Malacostraca</taxon>
        <taxon>Eumalacostraca</taxon>
        <taxon>Eucarida</taxon>
        <taxon>Decapoda</taxon>
        <taxon>Pleocyemata</taxon>
        <taxon>Brachyura</taxon>
        <taxon>Eubrachyura</taxon>
        <taxon>Portunoidea</taxon>
        <taxon>Portunidae</taxon>
        <taxon>Portuninae</taxon>
        <taxon>Portunus</taxon>
    </lineage>
</organism>
<keyword evidence="2" id="KW-1185">Reference proteome</keyword>
<dbReference type="EMBL" id="VSRR010000829">
    <property type="protein sequence ID" value="MPC20056.1"/>
    <property type="molecule type" value="Genomic_DNA"/>
</dbReference>
<evidence type="ECO:0000313" key="2">
    <source>
        <dbReference type="Proteomes" id="UP000324222"/>
    </source>
</evidence>
<sequence length="108" mass="11655">MWLRSCSRSCKEEGRGEADLTYNKGRVASGVPSALRRALVAGALGDLLAGTGQWGDGDAGLLRGLGVPTFALYALGRDGEGTHIRFTSYSSDDILEWRNVHSRHKYDG</sequence>
<comment type="caution">
    <text evidence="1">The sequence shown here is derived from an EMBL/GenBank/DDBJ whole genome shotgun (WGS) entry which is preliminary data.</text>
</comment>
<evidence type="ECO:0000313" key="1">
    <source>
        <dbReference type="EMBL" id="MPC20056.1"/>
    </source>
</evidence>
<dbReference type="AlphaFoldDB" id="A0A5B7DG22"/>
<gene>
    <name evidence="1" type="ORF">E2C01_012985</name>
</gene>
<dbReference type="Proteomes" id="UP000324222">
    <property type="component" value="Unassembled WGS sequence"/>
</dbReference>